<dbReference type="InterPro" id="IPR001647">
    <property type="entry name" value="HTH_TetR"/>
</dbReference>
<accession>A0A7W7CF21</accession>
<dbReference type="InterPro" id="IPR050109">
    <property type="entry name" value="HTH-type_TetR-like_transc_reg"/>
</dbReference>
<keyword evidence="1" id="KW-0805">Transcription regulation</keyword>
<dbReference type="Pfam" id="PF13305">
    <property type="entry name" value="TetR_C_33"/>
    <property type="match status" value="1"/>
</dbReference>
<dbReference type="AlphaFoldDB" id="A0A7W7CF21"/>
<dbReference type="EMBL" id="JACHMH010000001">
    <property type="protein sequence ID" value="MBB4678676.1"/>
    <property type="molecule type" value="Genomic_DNA"/>
</dbReference>
<dbReference type="SUPFAM" id="SSF48498">
    <property type="entry name" value="Tetracyclin repressor-like, C-terminal domain"/>
    <property type="match status" value="1"/>
</dbReference>
<feature type="domain" description="HTH tetR-type" evidence="5">
    <location>
        <begin position="4"/>
        <end position="64"/>
    </location>
</feature>
<organism evidence="6 7">
    <name type="scientific">Crossiella cryophila</name>
    <dbReference type="NCBI Taxonomy" id="43355"/>
    <lineage>
        <taxon>Bacteria</taxon>
        <taxon>Bacillati</taxon>
        <taxon>Actinomycetota</taxon>
        <taxon>Actinomycetes</taxon>
        <taxon>Pseudonocardiales</taxon>
        <taxon>Pseudonocardiaceae</taxon>
        <taxon>Crossiella</taxon>
    </lineage>
</organism>
<dbReference type="PANTHER" id="PTHR30055">
    <property type="entry name" value="HTH-TYPE TRANSCRIPTIONAL REGULATOR RUTR"/>
    <property type="match status" value="1"/>
</dbReference>
<gene>
    <name evidence="6" type="ORF">HNR67_004794</name>
</gene>
<dbReference type="InterPro" id="IPR009057">
    <property type="entry name" value="Homeodomain-like_sf"/>
</dbReference>
<reference evidence="6 7" key="1">
    <citation type="submission" date="2020-08" db="EMBL/GenBank/DDBJ databases">
        <title>Sequencing the genomes of 1000 actinobacteria strains.</title>
        <authorList>
            <person name="Klenk H.-P."/>
        </authorList>
    </citation>
    <scope>NUCLEOTIDE SEQUENCE [LARGE SCALE GENOMIC DNA]</scope>
    <source>
        <strain evidence="6 7">DSM 44230</strain>
    </source>
</reference>
<evidence type="ECO:0000313" key="7">
    <source>
        <dbReference type="Proteomes" id="UP000533598"/>
    </source>
</evidence>
<name>A0A7W7CF21_9PSEU</name>
<sequence length="173" mass="18640">MVADDLREQLLNAAAELLDESGAEAVTIRETARRCGVSHGAPRRHFPARNVLLGHLAKRIAGELGAELDGTDESPERLARGYLDFAVRRPHAFDLLFRHDLLEASGADLRSTTIPLVRRWCAAWLTRHPADSEADALTRLVGVHGIASLTAHQAHAALGLSPAALLARVLAAD</sequence>
<keyword evidence="7" id="KW-1185">Reference proteome</keyword>
<dbReference type="InterPro" id="IPR036271">
    <property type="entry name" value="Tet_transcr_reg_TetR-rel_C_sf"/>
</dbReference>
<evidence type="ECO:0000313" key="6">
    <source>
        <dbReference type="EMBL" id="MBB4678676.1"/>
    </source>
</evidence>
<dbReference type="PANTHER" id="PTHR30055:SF220">
    <property type="entry name" value="TETR-FAMILY REGULATORY PROTEIN"/>
    <property type="match status" value="1"/>
</dbReference>
<keyword evidence="2 4" id="KW-0238">DNA-binding</keyword>
<dbReference type="GO" id="GO:0003700">
    <property type="term" value="F:DNA-binding transcription factor activity"/>
    <property type="evidence" value="ECO:0007669"/>
    <property type="project" value="TreeGrafter"/>
</dbReference>
<dbReference type="Pfam" id="PF00440">
    <property type="entry name" value="TetR_N"/>
    <property type="match status" value="1"/>
</dbReference>
<dbReference type="RefSeq" id="WP_185004520.1">
    <property type="nucleotide sequence ID" value="NZ_BAAAUI010000010.1"/>
</dbReference>
<proteinExistence type="predicted"/>
<evidence type="ECO:0000259" key="5">
    <source>
        <dbReference type="PROSITE" id="PS50977"/>
    </source>
</evidence>
<feature type="DNA-binding region" description="H-T-H motif" evidence="4">
    <location>
        <begin position="27"/>
        <end position="46"/>
    </location>
</feature>
<keyword evidence="3" id="KW-0804">Transcription</keyword>
<evidence type="ECO:0000256" key="3">
    <source>
        <dbReference type="ARBA" id="ARBA00023163"/>
    </source>
</evidence>
<evidence type="ECO:0000256" key="1">
    <source>
        <dbReference type="ARBA" id="ARBA00023015"/>
    </source>
</evidence>
<evidence type="ECO:0000256" key="2">
    <source>
        <dbReference type="ARBA" id="ARBA00023125"/>
    </source>
</evidence>
<dbReference type="SUPFAM" id="SSF46689">
    <property type="entry name" value="Homeodomain-like"/>
    <property type="match status" value="1"/>
</dbReference>
<protein>
    <submittedName>
        <fullName evidence="6">AcrR family transcriptional regulator</fullName>
    </submittedName>
</protein>
<dbReference type="Proteomes" id="UP000533598">
    <property type="component" value="Unassembled WGS sequence"/>
</dbReference>
<comment type="caution">
    <text evidence="6">The sequence shown here is derived from an EMBL/GenBank/DDBJ whole genome shotgun (WGS) entry which is preliminary data.</text>
</comment>
<dbReference type="InterPro" id="IPR025996">
    <property type="entry name" value="MT1864/Rv1816-like_C"/>
</dbReference>
<dbReference type="PROSITE" id="PS50977">
    <property type="entry name" value="HTH_TETR_2"/>
    <property type="match status" value="1"/>
</dbReference>
<dbReference type="Gene3D" id="1.10.357.10">
    <property type="entry name" value="Tetracycline Repressor, domain 2"/>
    <property type="match status" value="1"/>
</dbReference>
<dbReference type="GO" id="GO:0000976">
    <property type="term" value="F:transcription cis-regulatory region binding"/>
    <property type="evidence" value="ECO:0007669"/>
    <property type="project" value="TreeGrafter"/>
</dbReference>
<evidence type="ECO:0000256" key="4">
    <source>
        <dbReference type="PROSITE-ProRule" id="PRU00335"/>
    </source>
</evidence>